<comment type="caution">
    <text evidence="7">The sequence shown here is derived from an EMBL/GenBank/DDBJ whole genome shotgun (WGS) entry which is preliminary data.</text>
</comment>
<dbReference type="Pfam" id="PF00669">
    <property type="entry name" value="Flagellin_N"/>
    <property type="match status" value="1"/>
</dbReference>
<dbReference type="InterPro" id="IPR001492">
    <property type="entry name" value="Flagellin"/>
</dbReference>
<keyword evidence="8" id="KW-1185">Reference proteome</keyword>
<dbReference type="PRINTS" id="PR00207">
    <property type="entry name" value="FLAGELLIN"/>
</dbReference>
<reference evidence="7" key="1">
    <citation type="submission" date="2020-03" db="EMBL/GenBank/DDBJ databases">
        <title>Draft sequencing of Paenibacilllus sp. S3N08.</title>
        <authorList>
            <person name="Kim D.-U."/>
        </authorList>
    </citation>
    <scope>NUCLEOTIDE SEQUENCE</scope>
    <source>
        <strain evidence="7">S3N08</strain>
    </source>
</reference>
<dbReference type="InterPro" id="IPR001029">
    <property type="entry name" value="Flagellin_N"/>
</dbReference>
<evidence type="ECO:0000256" key="4">
    <source>
        <dbReference type="RuleBase" id="RU362073"/>
    </source>
</evidence>
<comment type="similarity">
    <text evidence="1 4">Belongs to the bacterial flagellin family.</text>
</comment>
<comment type="subcellular location">
    <subcellularLocation>
        <location evidence="4">Secreted</location>
    </subcellularLocation>
    <subcellularLocation>
        <location evidence="4">Bacterial flagellum</location>
    </subcellularLocation>
</comment>
<name>A0ABX0JCJ1_9BACL</name>
<dbReference type="EMBL" id="JAAOIW010000014">
    <property type="protein sequence ID" value="NHN33872.1"/>
    <property type="molecule type" value="Genomic_DNA"/>
</dbReference>
<dbReference type="InterPro" id="IPR042187">
    <property type="entry name" value="Flagellin_C_sub2"/>
</dbReference>
<evidence type="ECO:0000259" key="6">
    <source>
        <dbReference type="Pfam" id="PF00700"/>
    </source>
</evidence>
<feature type="domain" description="Flagellin C-terminal" evidence="6">
    <location>
        <begin position="853"/>
        <end position="938"/>
    </location>
</feature>
<dbReference type="Gene3D" id="6.10.10.10">
    <property type="entry name" value="Flagellar export chaperone, C-terminal domain"/>
    <property type="match status" value="1"/>
</dbReference>
<evidence type="ECO:0000313" key="8">
    <source>
        <dbReference type="Proteomes" id="UP001165962"/>
    </source>
</evidence>
<evidence type="ECO:0000259" key="5">
    <source>
        <dbReference type="Pfam" id="PF00669"/>
    </source>
</evidence>
<keyword evidence="4" id="KW-0964">Secreted</keyword>
<dbReference type="RefSeq" id="WP_166154248.1">
    <property type="nucleotide sequence ID" value="NZ_JAAOIW010000014.1"/>
</dbReference>
<dbReference type="InterPro" id="IPR046358">
    <property type="entry name" value="Flagellin_C"/>
</dbReference>
<evidence type="ECO:0000256" key="2">
    <source>
        <dbReference type="ARBA" id="ARBA00020110"/>
    </source>
</evidence>
<sequence>MRINHNMSSINTHRILTDNSALMQKSTEKLSSGLRINRAGDDAAGLAISEKMRGQIRGLDQASRNAQTGISLIQTTEAALSTTHNILQRMRELAVQASSDSYTNSDRSQIQKEVDQLKSEIDRVAYTSEFNTKKLLDGSLTAAKSLQGTKVVSTVIDTVDFLGTAGKTIGGSSITERGSVQTVTGHGYSETGFNELDEKIRIITGINDHFTFNINGATNISGAFIEASAGDGYTQSQFAFAVEQAINAALKLSGLLVEKNQVQVSIVDNKLVVTTKEAGDKTTFSMGSGTLDRSALSEMGFRGYQDKIAGTLDMSAGIQITTGTTSGQFSVNIGSGSATITLADNTSYTLHTLQTEIQNQLDTSFGTGVIMVDNEGGKLGLTAMVKSSVFNVSTSAGLSNLFGLSANTSGGIIQSGSVVSAVGTNSFMGYSEGIFIGSGINDQLALSVDGGEIRTLTLSSKLYTTKKDLVNEINNQLGSDASLVGKVQARLTDENKIEFESASTGTSSAVVILNPAASDQSALGAIGYGVIAGNISGTNNIGAGVDLSGVANNLDQYKLNVILGNKSATINLLDQPNIERATSLGSGLTTRDAIVKGLQAELDSAFGSGAIHVSTQVSGNGETLRLTTITAAAKFSVSSLGGASGASTLFDASLAAGSKIEAAVGTTPTNIRITGTDAVDQNLATNTKLMELTDHNHNNLALDVGNVITFAGTQGGKGFSSTLVVRSDSTVGDLLALMRSAEAFQGASVGLDLSKGTISIDGKKGAQHDLSNLKLSATRSATDATPVGEFNRPFGGFDVIQQAQDAARDSSLLIQVGANQGIVDSVDVSSADTTSLRLTNIDVSTSSQARWAIAVIDNAVERISDERAKLGAIQNRLENSVTNLSIFSENLTASESRIRDIDMAKETMSYTKNNILTKASQAMLSQANQQPQQVLMLLR</sequence>
<gene>
    <name evidence="7" type="ORF">G9U52_29060</name>
</gene>
<keyword evidence="3 4" id="KW-0975">Bacterial flagellum</keyword>
<evidence type="ECO:0000256" key="3">
    <source>
        <dbReference type="ARBA" id="ARBA00023143"/>
    </source>
</evidence>
<comment type="function">
    <text evidence="4">Flagellin is the subunit protein which polymerizes to form the filaments of bacterial flagella.</text>
</comment>
<dbReference type="Pfam" id="PF00700">
    <property type="entry name" value="Flagellin_C"/>
    <property type="match status" value="1"/>
</dbReference>
<feature type="domain" description="Flagellin N-terminal" evidence="5">
    <location>
        <begin position="3"/>
        <end position="140"/>
    </location>
</feature>
<proteinExistence type="inferred from homology"/>
<evidence type="ECO:0000313" key="7">
    <source>
        <dbReference type="EMBL" id="NHN33872.1"/>
    </source>
</evidence>
<dbReference type="PANTHER" id="PTHR42792">
    <property type="entry name" value="FLAGELLIN"/>
    <property type="match status" value="1"/>
</dbReference>
<dbReference type="Gene3D" id="1.20.1330.10">
    <property type="entry name" value="f41 fragment of flagellin, N-terminal domain"/>
    <property type="match status" value="2"/>
</dbReference>
<evidence type="ECO:0000256" key="1">
    <source>
        <dbReference type="ARBA" id="ARBA00005709"/>
    </source>
</evidence>
<protein>
    <recommendedName>
        <fullName evidence="2 4">Flagellin</fullName>
    </recommendedName>
</protein>
<accession>A0ABX0JCJ1</accession>
<dbReference type="Proteomes" id="UP001165962">
    <property type="component" value="Unassembled WGS sequence"/>
</dbReference>
<organism evidence="7 8">
    <name type="scientific">Paenibacillus agricola</name>
    <dbReference type="NCBI Taxonomy" id="2716264"/>
    <lineage>
        <taxon>Bacteria</taxon>
        <taxon>Bacillati</taxon>
        <taxon>Bacillota</taxon>
        <taxon>Bacilli</taxon>
        <taxon>Bacillales</taxon>
        <taxon>Paenibacillaceae</taxon>
        <taxon>Paenibacillus</taxon>
    </lineage>
</organism>
<dbReference type="SUPFAM" id="SSF64518">
    <property type="entry name" value="Phase 1 flagellin"/>
    <property type="match status" value="2"/>
</dbReference>
<dbReference type="PANTHER" id="PTHR42792:SF2">
    <property type="entry name" value="FLAGELLIN"/>
    <property type="match status" value="1"/>
</dbReference>